<gene>
    <name evidence="2" type="ORF">SAMN06296036_12555</name>
</gene>
<dbReference type="STRING" id="1513793.SAMN06296036_12555"/>
<dbReference type="InterPro" id="IPR014748">
    <property type="entry name" value="Enoyl-CoA_hydra_C"/>
</dbReference>
<evidence type="ECO:0000313" key="3">
    <source>
        <dbReference type="Proteomes" id="UP000192907"/>
    </source>
</evidence>
<reference evidence="3" key="1">
    <citation type="submission" date="2017-04" db="EMBL/GenBank/DDBJ databases">
        <authorList>
            <person name="Varghese N."/>
            <person name="Submissions S."/>
        </authorList>
    </citation>
    <scope>NUCLEOTIDE SEQUENCE [LARGE SCALE GENOMIC DNA]</scope>
    <source>
        <strain evidence="3">RKEM611</strain>
    </source>
</reference>
<dbReference type="Gene3D" id="3.90.226.10">
    <property type="entry name" value="2-enoyl-CoA Hydratase, Chain A, domain 1"/>
    <property type="match status" value="1"/>
</dbReference>
<evidence type="ECO:0000256" key="1">
    <source>
        <dbReference type="ARBA" id="ARBA00005254"/>
    </source>
</evidence>
<dbReference type="SUPFAM" id="SSF52096">
    <property type="entry name" value="ClpP/crotonase"/>
    <property type="match status" value="1"/>
</dbReference>
<dbReference type="RefSeq" id="WP_132324061.1">
    <property type="nucleotide sequence ID" value="NZ_FWZT01000025.1"/>
</dbReference>
<dbReference type="InterPro" id="IPR051683">
    <property type="entry name" value="Enoyl-CoA_Hydratase/Isomerase"/>
</dbReference>
<organism evidence="2 3">
    <name type="scientific">Pseudobacteriovorax antillogorgiicola</name>
    <dbReference type="NCBI Taxonomy" id="1513793"/>
    <lineage>
        <taxon>Bacteria</taxon>
        <taxon>Pseudomonadati</taxon>
        <taxon>Bdellovibrionota</taxon>
        <taxon>Oligoflexia</taxon>
        <taxon>Oligoflexales</taxon>
        <taxon>Pseudobacteriovoracaceae</taxon>
        <taxon>Pseudobacteriovorax</taxon>
    </lineage>
</organism>
<dbReference type="EMBL" id="FWZT01000025">
    <property type="protein sequence ID" value="SMF69824.1"/>
    <property type="molecule type" value="Genomic_DNA"/>
</dbReference>
<accession>A0A1Y6CJC0</accession>
<sequence>MSDPVIVQYTPLQSTDGEESNDKIASICINRPGSANAFSGEILVAIAKTLEVIAKDPHVRLLLFQSVGKHFSAGADLNWMKESAQLGYEHNVKEAQKLTAMFEQICAMPMPTIAVAKGAVYGGAVGIIACCDYSVALDNTRFCLSEARVGLIPAVILPYLSRKMKPSSLRRFTLSAQVFNAEQAKSCGLIEEIQTVETINEWLIGEANHILAASPEAQVAYKILQDTVNSHSNAQIDETAQSIAKIRATPMGQEGLGSFFEKRKPIWVRSVAPSESLFMVP</sequence>
<evidence type="ECO:0000313" key="2">
    <source>
        <dbReference type="EMBL" id="SMF69824.1"/>
    </source>
</evidence>
<dbReference type="PANTHER" id="PTHR42964">
    <property type="entry name" value="ENOYL-COA HYDRATASE"/>
    <property type="match status" value="1"/>
</dbReference>
<dbReference type="Proteomes" id="UP000192907">
    <property type="component" value="Unassembled WGS sequence"/>
</dbReference>
<proteinExistence type="inferred from homology"/>
<name>A0A1Y6CJC0_9BACT</name>
<dbReference type="GO" id="GO:0003824">
    <property type="term" value="F:catalytic activity"/>
    <property type="evidence" value="ECO:0007669"/>
    <property type="project" value="UniProtKB-ARBA"/>
</dbReference>
<comment type="similarity">
    <text evidence="1">Belongs to the enoyl-CoA hydratase/isomerase family.</text>
</comment>
<dbReference type="InterPro" id="IPR029045">
    <property type="entry name" value="ClpP/crotonase-like_dom_sf"/>
</dbReference>
<keyword evidence="3" id="KW-1185">Reference proteome</keyword>
<dbReference type="AlphaFoldDB" id="A0A1Y6CJC0"/>
<dbReference type="OrthoDB" id="5290626at2"/>
<dbReference type="Gene3D" id="1.10.12.10">
    <property type="entry name" value="Lyase 2-enoyl-coa Hydratase, Chain A, domain 2"/>
    <property type="match status" value="1"/>
</dbReference>
<dbReference type="CDD" id="cd06558">
    <property type="entry name" value="crotonase-like"/>
    <property type="match status" value="1"/>
</dbReference>
<dbReference type="InterPro" id="IPR001753">
    <property type="entry name" value="Enoyl-CoA_hydra/iso"/>
</dbReference>
<dbReference type="PANTHER" id="PTHR42964:SF1">
    <property type="entry name" value="POLYKETIDE BIOSYNTHESIS ENOYL-COA HYDRATASE PKSH-RELATED"/>
    <property type="match status" value="1"/>
</dbReference>
<protein>
    <submittedName>
        <fullName evidence="2">Methylglutaconyl-CoA hydratase</fullName>
    </submittedName>
</protein>
<dbReference type="Pfam" id="PF00378">
    <property type="entry name" value="ECH_1"/>
    <property type="match status" value="1"/>
</dbReference>